<dbReference type="PANTHER" id="PTHR12151:SF25">
    <property type="entry name" value="LINALOOL DEHYDRATASE_ISOMERASE DOMAIN-CONTAINING PROTEIN"/>
    <property type="match status" value="1"/>
</dbReference>
<feature type="transmembrane region" description="Helical" evidence="3">
    <location>
        <begin position="28"/>
        <end position="49"/>
    </location>
</feature>
<keyword evidence="3" id="KW-0472">Membrane</keyword>
<organism evidence="4 5">
    <name type="scientific">Candidatus Rickettsiella viridis</name>
    <dbReference type="NCBI Taxonomy" id="676208"/>
    <lineage>
        <taxon>Bacteria</taxon>
        <taxon>Pseudomonadati</taxon>
        <taxon>Pseudomonadota</taxon>
        <taxon>Gammaproteobacteria</taxon>
        <taxon>Legionellales</taxon>
        <taxon>Coxiellaceae</taxon>
        <taxon>Rickettsiella</taxon>
    </lineage>
</organism>
<protein>
    <submittedName>
        <fullName evidence="4">Uncharacterized protein</fullName>
    </submittedName>
</protein>
<evidence type="ECO:0000256" key="1">
    <source>
        <dbReference type="ARBA" id="ARBA00010996"/>
    </source>
</evidence>
<evidence type="ECO:0000313" key="5">
    <source>
        <dbReference type="Proteomes" id="UP000282483"/>
    </source>
</evidence>
<evidence type="ECO:0000256" key="3">
    <source>
        <dbReference type="SAM" id="Phobius"/>
    </source>
</evidence>
<name>A0A2Z5V5Q4_9COXI</name>
<proteinExistence type="inferred from homology"/>
<dbReference type="Proteomes" id="UP000282483">
    <property type="component" value="Chromosome"/>
</dbReference>
<dbReference type="InterPro" id="IPR003782">
    <property type="entry name" value="SCO1/SenC"/>
</dbReference>
<dbReference type="EMBL" id="AP018005">
    <property type="protein sequence ID" value="BBB15742.1"/>
    <property type="molecule type" value="Genomic_DNA"/>
</dbReference>
<keyword evidence="2" id="KW-0186">Copper</keyword>
<dbReference type="SUPFAM" id="SSF52833">
    <property type="entry name" value="Thioredoxin-like"/>
    <property type="match status" value="1"/>
</dbReference>
<dbReference type="InterPro" id="IPR036249">
    <property type="entry name" value="Thioredoxin-like_sf"/>
</dbReference>
<dbReference type="GO" id="GO:0046872">
    <property type="term" value="F:metal ion binding"/>
    <property type="evidence" value="ECO:0007669"/>
    <property type="project" value="UniProtKB-KW"/>
</dbReference>
<keyword evidence="2" id="KW-0479">Metal-binding</keyword>
<accession>A0A2Z5V5Q4</accession>
<dbReference type="KEGG" id="rvi:RVIR1_12930"/>
<dbReference type="PANTHER" id="PTHR12151">
    <property type="entry name" value="ELECTRON TRANSPORT PROTIN SCO1/SENC FAMILY MEMBER"/>
    <property type="match status" value="1"/>
</dbReference>
<keyword evidence="5" id="KW-1185">Reference proteome</keyword>
<dbReference type="AlphaFoldDB" id="A0A2Z5V5Q4"/>
<dbReference type="Gene3D" id="3.40.30.10">
    <property type="entry name" value="Glutaredoxin"/>
    <property type="match status" value="1"/>
</dbReference>
<comment type="similarity">
    <text evidence="1">Belongs to the SCO1/2 family.</text>
</comment>
<reference evidence="4 5" key="1">
    <citation type="submission" date="2017-03" db="EMBL/GenBank/DDBJ databases">
        <title>The genome sequence of Candidatus Rickettsiella viridis.</title>
        <authorList>
            <person name="Nikoh N."/>
            <person name="Tsuchida T."/>
            <person name="Yamaguchi K."/>
            <person name="Maeda T."/>
            <person name="Shigenobu S."/>
            <person name="Fukatsu T."/>
        </authorList>
    </citation>
    <scope>NUCLEOTIDE SEQUENCE [LARGE SCALE GENOMIC DNA]</scope>
    <source>
        <strain evidence="4 5">Ap-RA04</strain>
    </source>
</reference>
<sequence length="241" mass="27255">MAHAVFSTREPFFNEEHWMPYPSSKNNVLPLVCFTVIALVLGLGFNAWYTVKHKINLPTSGTQISHPQRIPEFLLTEGSGDPFTNHSLKGHYSFLFFGDTQAHYPMSMLSHLYTQFEKEKLPLPQIVFITLNPKHDKQKIVADYVKTFNPAFKGVTGPLVGIQQLSKQMGVVYIQAQQNNPHDKNHPIDHNGTLYLINPAGQLIAVFSPPHKKDTIAQNYKALMRVQQVANTSDPRAHNKL</sequence>
<dbReference type="Pfam" id="PF02630">
    <property type="entry name" value="SCO1-SenC"/>
    <property type="match status" value="1"/>
</dbReference>
<dbReference type="CDD" id="cd02968">
    <property type="entry name" value="SCO"/>
    <property type="match status" value="1"/>
</dbReference>
<feature type="binding site" evidence="2">
    <location>
        <position position="190"/>
    </location>
    <ligand>
        <name>Cu cation</name>
        <dbReference type="ChEBI" id="CHEBI:23378"/>
    </ligand>
</feature>
<gene>
    <name evidence="4" type="ORF">RVIR1_12930</name>
</gene>
<evidence type="ECO:0000313" key="4">
    <source>
        <dbReference type="EMBL" id="BBB15742.1"/>
    </source>
</evidence>
<evidence type="ECO:0000256" key="2">
    <source>
        <dbReference type="PIRSR" id="PIRSR603782-1"/>
    </source>
</evidence>
<keyword evidence="3" id="KW-0812">Transmembrane</keyword>
<keyword evidence="3" id="KW-1133">Transmembrane helix</keyword>